<dbReference type="AlphaFoldDB" id="A0A5P1ENJ3"/>
<accession>A0A5P1ENJ3</accession>
<organism evidence="2 3">
    <name type="scientific">Asparagus officinalis</name>
    <name type="common">Garden asparagus</name>
    <dbReference type="NCBI Taxonomy" id="4686"/>
    <lineage>
        <taxon>Eukaryota</taxon>
        <taxon>Viridiplantae</taxon>
        <taxon>Streptophyta</taxon>
        <taxon>Embryophyta</taxon>
        <taxon>Tracheophyta</taxon>
        <taxon>Spermatophyta</taxon>
        <taxon>Magnoliopsida</taxon>
        <taxon>Liliopsida</taxon>
        <taxon>Asparagales</taxon>
        <taxon>Asparagaceae</taxon>
        <taxon>Asparagoideae</taxon>
        <taxon>Asparagus</taxon>
    </lineage>
</organism>
<dbReference type="Proteomes" id="UP000243459">
    <property type="component" value="Chromosome 5"/>
</dbReference>
<gene>
    <name evidence="2" type="ORF">A4U43_C05F1430</name>
</gene>
<protein>
    <submittedName>
        <fullName evidence="2">Uncharacterized protein</fullName>
    </submittedName>
</protein>
<sequence>MSFTGPPSAATTGPTSRSGPSLLLARRLFPLRGGDLDFSATAGEVGRWSSSSSVVSVASGGSRGEARRVGRSAAGRRLSPVQGTSVGGKSSTTGQREAGYIFFVIML</sequence>
<evidence type="ECO:0000313" key="2">
    <source>
        <dbReference type="EMBL" id="ONK67572.1"/>
    </source>
</evidence>
<feature type="compositionally biased region" description="Low complexity" evidence="1">
    <location>
        <begin position="1"/>
        <end position="19"/>
    </location>
</feature>
<evidence type="ECO:0000256" key="1">
    <source>
        <dbReference type="SAM" id="MobiDB-lite"/>
    </source>
</evidence>
<feature type="compositionally biased region" description="Low complexity" evidence="1">
    <location>
        <begin position="71"/>
        <end position="92"/>
    </location>
</feature>
<dbReference type="Gramene" id="ONK67572">
    <property type="protein sequence ID" value="ONK67572"/>
    <property type="gene ID" value="A4U43_C05F1430"/>
</dbReference>
<dbReference type="EMBL" id="CM007385">
    <property type="protein sequence ID" value="ONK67572.1"/>
    <property type="molecule type" value="Genomic_DNA"/>
</dbReference>
<feature type="region of interest" description="Disordered" evidence="1">
    <location>
        <begin position="56"/>
        <end position="92"/>
    </location>
</feature>
<evidence type="ECO:0000313" key="3">
    <source>
        <dbReference type="Proteomes" id="UP000243459"/>
    </source>
</evidence>
<keyword evidence="3" id="KW-1185">Reference proteome</keyword>
<feature type="region of interest" description="Disordered" evidence="1">
    <location>
        <begin position="1"/>
        <end position="20"/>
    </location>
</feature>
<reference evidence="3" key="1">
    <citation type="journal article" date="2017" name="Nat. Commun.">
        <title>The asparagus genome sheds light on the origin and evolution of a young Y chromosome.</title>
        <authorList>
            <person name="Harkess A."/>
            <person name="Zhou J."/>
            <person name="Xu C."/>
            <person name="Bowers J.E."/>
            <person name="Van der Hulst R."/>
            <person name="Ayyampalayam S."/>
            <person name="Mercati F."/>
            <person name="Riccardi P."/>
            <person name="McKain M.R."/>
            <person name="Kakrana A."/>
            <person name="Tang H."/>
            <person name="Ray J."/>
            <person name="Groenendijk J."/>
            <person name="Arikit S."/>
            <person name="Mathioni S.M."/>
            <person name="Nakano M."/>
            <person name="Shan H."/>
            <person name="Telgmann-Rauber A."/>
            <person name="Kanno A."/>
            <person name="Yue Z."/>
            <person name="Chen H."/>
            <person name="Li W."/>
            <person name="Chen Y."/>
            <person name="Xu X."/>
            <person name="Zhang Y."/>
            <person name="Luo S."/>
            <person name="Chen H."/>
            <person name="Gao J."/>
            <person name="Mao Z."/>
            <person name="Pires J.C."/>
            <person name="Luo M."/>
            <person name="Kudrna D."/>
            <person name="Wing R.A."/>
            <person name="Meyers B.C."/>
            <person name="Yi K."/>
            <person name="Kong H."/>
            <person name="Lavrijsen P."/>
            <person name="Sunseri F."/>
            <person name="Falavigna A."/>
            <person name="Ye Y."/>
            <person name="Leebens-Mack J.H."/>
            <person name="Chen G."/>
        </authorList>
    </citation>
    <scope>NUCLEOTIDE SEQUENCE [LARGE SCALE GENOMIC DNA]</scope>
    <source>
        <strain evidence="3">cv. DH0086</strain>
    </source>
</reference>
<name>A0A5P1ENJ3_ASPOF</name>
<proteinExistence type="predicted"/>